<evidence type="ECO:0000313" key="2">
    <source>
        <dbReference type="EnsemblMetazoa" id="CapteP185699"/>
    </source>
</evidence>
<reference evidence="3" key="1">
    <citation type="submission" date="2012-12" db="EMBL/GenBank/DDBJ databases">
        <authorList>
            <person name="Hellsten U."/>
            <person name="Grimwood J."/>
            <person name="Chapman J.A."/>
            <person name="Shapiro H."/>
            <person name="Aerts A."/>
            <person name="Otillar R.P."/>
            <person name="Terry A.Y."/>
            <person name="Boore J.L."/>
            <person name="Simakov O."/>
            <person name="Marletaz F."/>
            <person name="Cho S.-J."/>
            <person name="Edsinger-Gonzales E."/>
            <person name="Havlak P."/>
            <person name="Kuo D.-H."/>
            <person name="Larsson T."/>
            <person name="Lv J."/>
            <person name="Arendt D."/>
            <person name="Savage R."/>
            <person name="Osoegawa K."/>
            <person name="de Jong P."/>
            <person name="Lindberg D.R."/>
            <person name="Seaver E.C."/>
            <person name="Weisblat D.A."/>
            <person name="Putnam N.H."/>
            <person name="Grigoriev I.V."/>
            <person name="Rokhsar D.S."/>
        </authorList>
    </citation>
    <scope>NUCLEOTIDE SEQUENCE</scope>
    <source>
        <strain evidence="3">I ESC-2004</strain>
    </source>
</reference>
<dbReference type="AlphaFoldDB" id="R7T8N2"/>
<proteinExistence type="predicted"/>
<gene>
    <name evidence="1" type="ORF">CAPTEDRAFT_185699</name>
</gene>
<reference evidence="2" key="3">
    <citation type="submission" date="2015-06" db="UniProtKB">
        <authorList>
            <consortium name="EnsemblMetazoa"/>
        </authorList>
    </citation>
    <scope>IDENTIFICATION</scope>
</reference>
<evidence type="ECO:0000313" key="1">
    <source>
        <dbReference type="EMBL" id="ELT89763.1"/>
    </source>
</evidence>
<dbReference type="EMBL" id="KB311196">
    <property type="protein sequence ID" value="ELT89763.1"/>
    <property type="molecule type" value="Genomic_DNA"/>
</dbReference>
<dbReference type="EMBL" id="AMQN01032391">
    <property type="status" value="NOT_ANNOTATED_CDS"/>
    <property type="molecule type" value="Genomic_DNA"/>
</dbReference>
<evidence type="ECO:0000313" key="3">
    <source>
        <dbReference type="Proteomes" id="UP000014760"/>
    </source>
</evidence>
<dbReference type="HOGENOM" id="CLU_1998184_0_0_1"/>
<keyword evidence="3" id="KW-1185">Reference proteome</keyword>
<protein>
    <submittedName>
        <fullName evidence="1 2">Uncharacterized protein</fullName>
    </submittedName>
</protein>
<dbReference type="Proteomes" id="UP000014760">
    <property type="component" value="Unassembled WGS sequence"/>
</dbReference>
<reference evidence="1 3" key="2">
    <citation type="journal article" date="2013" name="Nature">
        <title>Insights into bilaterian evolution from three spiralian genomes.</title>
        <authorList>
            <person name="Simakov O."/>
            <person name="Marletaz F."/>
            <person name="Cho S.J."/>
            <person name="Edsinger-Gonzales E."/>
            <person name="Havlak P."/>
            <person name="Hellsten U."/>
            <person name="Kuo D.H."/>
            <person name="Larsson T."/>
            <person name="Lv J."/>
            <person name="Arendt D."/>
            <person name="Savage R."/>
            <person name="Osoegawa K."/>
            <person name="de Jong P."/>
            <person name="Grimwood J."/>
            <person name="Chapman J.A."/>
            <person name="Shapiro H."/>
            <person name="Aerts A."/>
            <person name="Otillar R.P."/>
            <person name="Terry A.Y."/>
            <person name="Boore J.L."/>
            <person name="Grigoriev I.V."/>
            <person name="Lindberg D.R."/>
            <person name="Seaver E.C."/>
            <person name="Weisblat D.A."/>
            <person name="Putnam N.H."/>
            <person name="Rokhsar D.S."/>
        </authorList>
    </citation>
    <scope>NUCLEOTIDE SEQUENCE</scope>
    <source>
        <strain evidence="1 3">I ESC-2004</strain>
    </source>
</reference>
<name>R7T8N2_CAPTE</name>
<sequence>MSVFVSCSSFLGVLLTPNRYKGCYEDKIEDGRRALEIQVYKVDGNGVNSNGKCLVECSGRGYTFAGTQVTKLRESILSKDPTPRVPDAVSTMADFTLVDENHVSVLLAASPVKTCDLDPMPTELI</sequence>
<organism evidence="1">
    <name type="scientific">Capitella teleta</name>
    <name type="common">Polychaete worm</name>
    <dbReference type="NCBI Taxonomy" id="283909"/>
    <lineage>
        <taxon>Eukaryota</taxon>
        <taxon>Metazoa</taxon>
        <taxon>Spiralia</taxon>
        <taxon>Lophotrochozoa</taxon>
        <taxon>Annelida</taxon>
        <taxon>Polychaeta</taxon>
        <taxon>Sedentaria</taxon>
        <taxon>Scolecida</taxon>
        <taxon>Capitellidae</taxon>
        <taxon>Capitella</taxon>
    </lineage>
</organism>
<dbReference type="EnsemblMetazoa" id="CapteT185699">
    <property type="protein sequence ID" value="CapteP185699"/>
    <property type="gene ID" value="CapteG185699"/>
</dbReference>
<feature type="non-terminal residue" evidence="1">
    <location>
        <position position="125"/>
    </location>
</feature>
<accession>R7T8N2</accession>
<dbReference type="OrthoDB" id="4781at2759"/>